<dbReference type="GO" id="GO:0003677">
    <property type="term" value="F:DNA binding"/>
    <property type="evidence" value="ECO:0007669"/>
    <property type="project" value="InterPro"/>
</dbReference>
<dbReference type="PROSITE" id="PS50880">
    <property type="entry name" value="TOPRIM"/>
    <property type="match status" value="1"/>
</dbReference>
<dbReference type="GO" id="GO:1990077">
    <property type="term" value="C:primosome complex"/>
    <property type="evidence" value="ECO:0007669"/>
    <property type="project" value="UniProtKB-KW"/>
</dbReference>
<dbReference type="AlphaFoldDB" id="A0A2A8BYZ5"/>
<accession>A0A2A8BYZ5</accession>
<dbReference type="InterPro" id="IPR034154">
    <property type="entry name" value="TOPRIM_DnaG/twinkle"/>
</dbReference>
<organism evidence="8 9">
    <name type="scientific">Bacillus pseudomycoides</name>
    <dbReference type="NCBI Taxonomy" id="64104"/>
    <lineage>
        <taxon>Bacteria</taxon>
        <taxon>Bacillati</taxon>
        <taxon>Bacillota</taxon>
        <taxon>Bacilli</taxon>
        <taxon>Bacillales</taxon>
        <taxon>Bacillaceae</taxon>
        <taxon>Bacillus</taxon>
        <taxon>Bacillus cereus group</taxon>
    </lineage>
</organism>
<dbReference type="GO" id="GO:0000428">
    <property type="term" value="C:DNA-directed RNA polymerase complex"/>
    <property type="evidence" value="ECO:0007669"/>
    <property type="project" value="UniProtKB-KW"/>
</dbReference>
<evidence type="ECO:0000313" key="8">
    <source>
        <dbReference type="EMBL" id="PEM65350.1"/>
    </source>
</evidence>
<dbReference type="Proteomes" id="UP000219775">
    <property type="component" value="Unassembled WGS sequence"/>
</dbReference>
<evidence type="ECO:0000256" key="2">
    <source>
        <dbReference type="ARBA" id="ARBA00022515"/>
    </source>
</evidence>
<comment type="caution">
    <text evidence="8">The sequence shown here is derived from an EMBL/GenBank/DDBJ whole genome shotgun (WGS) entry which is preliminary data.</text>
</comment>
<dbReference type="InterPro" id="IPR006171">
    <property type="entry name" value="TOPRIM_dom"/>
</dbReference>
<dbReference type="PANTHER" id="PTHR30313">
    <property type="entry name" value="DNA PRIMASE"/>
    <property type="match status" value="1"/>
</dbReference>
<evidence type="ECO:0000259" key="7">
    <source>
        <dbReference type="PROSITE" id="PS50880"/>
    </source>
</evidence>
<dbReference type="RefSeq" id="WP_098129117.1">
    <property type="nucleotide sequence ID" value="NZ_NUDP01000117.1"/>
</dbReference>
<sequence>MRIRGQELDIDYLEEIEGFDVWSKQRVRENKFHSCSPFRSERRPSFAVNLDNGTWIDSGSDNEEWRKGHFVKLLSWLRQETWEETEAYLLERYANITIDTDVFEMEFDFNLTKPKLCILGIEDLRPFLFRHNYLTNRGISEKVQRSFKIGYDKKNGAIVIPWFDKNGNMINFKFRAIKNKYFWYHEGGQPIKKHVYGLHFIHKLVIKEVYICESETDCMYLWTNGFPAIALGGANLSVKQRQLILDSPIETLIIATDNDAAGRRISRSLTKQLAGLINLREIKIPEQYKDVNDIPVMMLKRVCESHSYVDIAKGLQIA</sequence>
<dbReference type="GO" id="GO:0008270">
    <property type="term" value="F:zinc ion binding"/>
    <property type="evidence" value="ECO:0007669"/>
    <property type="project" value="InterPro"/>
</dbReference>
<dbReference type="GO" id="GO:0006269">
    <property type="term" value="P:DNA replication, synthesis of primer"/>
    <property type="evidence" value="ECO:0007669"/>
    <property type="project" value="UniProtKB-KW"/>
</dbReference>
<dbReference type="SUPFAM" id="SSF56731">
    <property type="entry name" value="DNA primase core"/>
    <property type="match status" value="1"/>
</dbReference>
<protein>
    <submittedName>
        <fullName evidence="8">DNA primase</fullName>
    </submittedName>
</protein>
<dbReference type="Gene3D" id="3.90.580.10">
    <property type="entry name" value="Zinc finger, CHC2-type domain"/>
    <property type="match status" value="1"/>
</dbReference>
<proteinExistence type="predicted"/>
<name>A0A2A8BYZ5_9BACI</name>
<keyword evidence="2" id="KW-0639">Primosome</keyword>
<dbReference type="PANTHER" id="PTHR30313:SF2">
    <property type="entry name" value="DNA PRIMASE"/>
    <property type="match status" value="1"/>
</dbReference>
<dbReference type="Pfam" id="PF13155">
    <property type="entry name" value="Toprim_2"/>
    <property type="match status" value="1"/>
</dbReference>
<evidence type="ECO:0000256" key="6">
    <source>
        <dbReference type="ARBA" id="ARBA00023163"/>
    </source>
</evidence>
<evidence type="ECO:0000256" key="4">
    <source>
        <dbReference type="ARBA" id="ARBA00022695"/>
    </source>
</evidence>
<evidence type="ECO:0000256" key="5">
    <source>
        <dbReference type="ARBA" id="ARBA00022705"/>
    </source>
</evidence>
<dbReference type="GO" id="GO:0016779">
    <property type="term" value="F:nucleotidyltransferase activity"/>
    <property type="evidence" value="ECO:0007669"/>
    <property type="project" value="UniProtKB-KW"/>
</dbReference>
<dbReference type="InterPro" id="IPR036977">
    <property type="entry name" value="DNA_primase_Znf_CHC2"/>
</dbReference>
<gene>
    <name evidence="8" type="ORF">CN613_25755</name>
</gene>
<evidence type="ECO:0000313" key="9">
    <source>
        <dbReference type="Proteomes" id="UP000219775"/>
    </source>
</evidence>
<evidence type="ECO:0000256" key="3">
    <source>
        <dbReference type="ARBA" id="ARBA00022679"/>
    </source>
</evidence>
<keyword evidence="1" id="KW-0240">DNA-directed RNA polymerase</keyword>
<feature type="domain" description="Toprim" evidence="7">
    <location>
        <begin position="207"/>
        <end position="291"/>
    </location>
</feature>
<dbReference type="SUPFAM" id="SSF57783">
    <property type="entry name" value="Zinc beta-ribbon"/>
    <property type="match status" value="1"/>
</dbReference>
<evidence type="ECO:0000256" key="1">
    <source>
        <dbReference type="ARBA" id="ARBA00022478"/>
    </source>
</evidence>
<dbReference type="InterPro" id="IPR050219">
    <property type="entry name" value="DnaG_primase"/>
</dbReference>
<keyword evidence="4" id="KW-0548">Nucleotidyltransferase</keyword>
<keyword evidence="6" id="KW-0804">Transcription</keyword>
<dbReference type="EMBL" id="NUDP01000117">
    <property type="protein sequence ID" value="PEM65350.1"/>
    <property type="molecule type" value="Genomic_DNA"/>
</dbReference>
<reference evidence="8 9" key="1">
    <citation type="submission" date="2017-09" db="EMBL/GenBank/DDBJ databases">
        <title>Large-scale bioinformatics analysis of Bacillus genomes uncovers conserved roles of natural products in bacterial physiology.</title>
        <authorList>
            <consortium name="Agbiome Team Llc"/>
            <person name="Bleich R.M."/>
            <person name="Grubbs K.J."/>
            <person name="Santa Maria K.C."/>
            <person name="Allen S.E."/>
            <person name="Farag S."/>
            <person name="Shank E.A."/>
            <person name="Bowers A."/>
        </authorList>
    </citation>
    <scope>NUCLEOTIDE SEQUENCE [LARGE SCALE GENOMIC DNA]</scope>
    <source>
        <strain evidence="8 9">AFS009893</strain>
    </source>
</reference>
<keyword evidence="5" id="KW-0235">DNA replication</keyword>
<keyword evidence="3" id="KW-0808">Transferase</keyword>
<dbReference type="CDD" id="cd01029">
    <property type="entry name" value="TOPRIM_primases"/>
    <property type="match status" value="1"/>
</dbReference>
<dbReference type="Gene3D" id="3.40.1360.10">
    <property type="match status" value="1"/>
</dbReference>
<dbReference type="GO" id="GO:0005737">
    <property type="term" value="C:cytoplasm"/>
    <property type="evidence" value="ECO:0007669"/>
    <property type="project" value="TreeGrafter"/>
</dbReference>